<evidence type="ECO:0000256" key="2">
    <source>
        <dbReference type="ARBA" id="ARBA00023172"/>
    </source>
</evidence>
<organism evidence="4">
    <name type="scientific">marine sediment metagenome</name>
    <dbReference type="NCBI Taxonomy" id="412755"/>
    <lineage>
        <taxon>unclassified sequences</taxon>
        <taxon>metagenomes</taxon>
        <taxon>ecological metagenomes</taxon>
    </lineage>
</organism>
<protein>
    <recommendedName>
        <fullName evidence="5">DNA recombination protein RmuC</fullName>
    </recommendedName>
</protein>
<keyword evidence="1 3" id="KW-0175">Coiled coil</keyword>
<dbReference type="GO" id="GO:0006310">
    <property type="term" value="P:DNA recombination"/>
    <property type="evidence" value="ECO:0007669"/>
    <property type="project" value="UniProtKB-KW"/>
</dbReference>
<proteinExistence type="predicted"/>
<reference evidence="4" key="1">
    <citation type="journal article" date="2014" name="Front. Microbiol.">
        <title>High frequency of phylogenetically diverse reductive dehalogenase-homologous genes in deep subseafloor sedimentary metagenomes.</title>
        <authorList>
            <person name="Kawai M."/>
            <person name="Futagami T."/>
            <person name="Toyoda A."/>
            <person name="Takaki Y."/>
            <person name="Nishi S."/>
            <person name="Hori S."/>
            <person name="Arai W."/>
            <person name="Tsubouchi T."/>
            <person name="Morono Y."/>
            <person name="Uchiyama I."/>
            <person name="Ito T."/>
            <person name="Fujiyama A."/>
            <person name="Inagaki F."/>
            <person name="Takami H."/>
        </authorList>
    </citation>
    <scope>NUCLEOTIDE SEQUENCE</scope>
    <source>
        <strain evidence="4">Expedition CK06-06</strain>
    </source>
</reference>
<evidence type="ECO:0008006" key="5">
    <source>
        <dbReference type="Google" id="ProtNLM"/>
    </source>
</evidence>
<dbReference type="AlphaFoldDB" id="X1MHQ4"/>
<dbReference type="EMBL" id="BARV01009256">
    <property type="protein sequence ID" value="GAI14240.1"/>
    <property type="molecule type" value="Genomic_DNA"/>
</dbReference>
<evidence type="ECO:0000256" key="1">
    <source>
        <dbReference type="ARBA" id="ARBA00023054"/>
    </source>
</evidence>
<dbReference type="InterPro" id="IPR003798">
    <property type="entry name" value="DNA_recombination_RmuC"/>
</dbReference>
<evidence type="ECO:0000313" key="4">
    <source>
        <dbReference type="EMBL" id="GAI14240.1"/>
    </source>
</evidence>
<gene>
    <name evidence="4" type="ORF">S06H3_18332</name>
</gene>
<dbReference type="PANTHER" id="PTHR30563">
    <property type="entry name" value="DNA RECOMBINATION PROTEIN RMUC"/>
    <property type="match status" value="1"/>
</dbReference>
<accession>X1MHQ4</accession>
<feature type="coiled-coil region" evidence="3">
    <location>
        <begin position="155"/>
        <end position="182"/>
    </location>
</feature>
<comment type="caution">
    <text evidence="4">The sequence shown here is derived from an EMBL/GenBank/DDBJ whole genome shotgun (WGS) entry which is preliminary data.</text>
</comment>
<name>X1MHQ4_9ZZZZ</name>
<keyword evidence="2" id="KW-0233">DNA recombination</keyword>
<dbReference type="Pfam" id="PF02646">
    <property type="entry name" value="RmuC"/>
    <property type="match status" value="1"/>
</dbReference>
<dbReference type="PANTHER" id="PTHR30563:SF0">
    <property type="entry name" value="DNA RECOMBINATION PROTEIN RMUC"/>
    <property type="match status" value="1"/>
</dbReference>
<feature type="non-terminal residue" evidence="4">
    <location>
        <position position="1"/>
    </location>
</feature>
<evidence type="ECO:0000256" key="3">
    <source>
        <dbReference type="SAM" id="Coils"/>
    </source>
</evidence>
<sequence>ERVDAILKTKEGIIPIDAKFPMENFSKLAQAKNSEEEKQFKKLFIRDVKKHVDDISNKYILPQEGTVDFAVMYIPSETIYYEIIRTEQGLDEYARDKKVHFVSPNSFYYFLRIIMIGMSGQEIQENAKQMLKILLAVKKDAEKLEQVLGLVTTHIGNAKNAIDKANNEYAKLSGKIDQVKLLE</sequence>